<dbReference type="Gene3D" id="2.130.10.130">
    <property type="entry name" value="Integrin alpha, N-terminal"/>
    <property type="match status" value="2"/>
</dbReference>
<feature type="chain" id="PRO_5021199943" evidence="2">
    <location>
        <begin position="20"/>
        <end position="677"/>
    </location>
</feature>
<feature type="signal peptide" evidence="2">
    <location>
        <begin position="1"/>
        <end position="19"/>
    </location>
</feature>
<keyword evidence="1 2" id="KW-0732">Signal</keyword>
<organism evidence="5 6">
    <name type="scientific">Flavobacterium microcysteis</name>
    <dbReference type="NCBI Taxonomy" id="2596891"/>
    <lineage>
        <taxon>Bacteria</taxon>
        <taxon>Pseudomonadati</taxon>
        <taxon>Bacteroidota</taxon>
        <taxon>Flavobacteriia</taxon>
        <taxon>Flavobacteriales</taxon>
        <taxon>Flavobacteriaceae</taxon>
        <taxon>Flavobacterium</taxon>
    </lineage>
</organism>
<name>A0A501QKL0_9FLAO</name>
<evidence type="ECO:0000259" key="4">
    <source>
        <dbReference type="Pfam" id="PF18962"/>
    </source>
</evidence>
<reference evidence="5 6" key="1">
    <citation type="submission" date="2019-06" db="EMBL/GenBank/DDBJ databases">
        <title>Flavobacterium sp. MaA-Y11 from geoumgang.</title>
        <authorList>
            <person name="Jeong S."/>
        </authorList>
    </citation>
    <scope>NUCLEOTIDE SEQUENCE [LARGE SCALE GENOMIC DNA]</scope>
    <source>
        <strain evidence="5 6">MaA-Y11</strain>
    </source>
</reference>
<gene>
    <name evidence="5" type="ORF">FJA49_01295</name>
</gene>
<dbReference type="PANTHER" id="PTHR16026">
    <property type="entry name" value="CARTILAGE ACIDIC PROTEIN 1"/>
    <property type="match status" value="1"/>
</dbReference>
<reference evidence="5 6" key="2">
    <citation type="submission" date="2019-06" db="EMBL/GenBank/DDBJ databases">
        <authorList>
            <person name="Seo Y."/>
        </authorList>
    </citation>
    <scope>NUCLEOTIDE SEQUENCE [LARGE SCALE GENOMIC DNA]</scope>
    <source>
        <strain evidence="5 6">MaA-Y11</strain>
    </source>
</reference>
<dbReference type="PANTHER" id="PTHR16026:SF0">
    <property type="entry name" value="CARTILAGE ACIDIC PROTEIN 1"/>
    <property type="match status" value="1"/>
</dbReference>
<comment type="caution">
    <text evidence="5">The sequence shown here is derived from an EMBL/GenBank/DDBJ whole genome shotgun (WGS) entry which is preliminary data.</text>
</comment>
<feature type="domain" description="ASPIC/UnbV" evidence="3">
    <location>
        <begin position="519"/>
        <end position="585"/>
    </location>
</feature>
<evidence type="ECO:0000256" key="1">
    <source>
        <dbReference type="ARBA" id="ARBA00022729"/>
    </source>
</evidence>
<dbReference type="InterPro" id="IPR027039">
    <property type="entry name" value="Crtac1"/>
</dbReference>
<dbReference type="InterPro" id="IPR013517">
    <property type="entry name" value="FG-GAP"/>
</dbReference>
<dbReference type="SUPFAM" id="SSF69318">
    <property type="entry name" value="Integrin alpha N-terminal domain"/>
    <property type="match status" value="2"/>
</dbReference>
<dbReference type="InterPro" id="IPR026444">
    <property type="entry name" value="Secre_tail"/>
</dbReference>
<dbReference type="InterPro" id="IPR011519">
    <property type="entry name" value="UnbV_ASPIC"/>
</dbReference>
<keyword evidence="6" id="KW-1185">Reference proteome</keyword>
<sequence length="677" mass="73151">MKKKLPQIILAFSAFFAQAQDNCQSALTITPGRYTITQIDGAANTNAICAGTMAATNAEWYKYTPTTNTIVTITTDLLVNIGGDTRFHIYRGSCGALTCSGGDDDSGNLGNGYLSAYTFNAIAGTTYYIVFDNRWRATGFDFVVAEGSYTPEQPEVPGQIVRFTTQTISLTGSYKNCVVDMNGDYLDDIVGISTNSLNILYQNSAGGFTSANVPTTPITFLPSWSVTAADFDKNGYNDLVMGAGNGVTFLKANSNGTAYTAISGPQSIFSQRSNFVDINNDGHLDAFVCHDVNPNVYYINDGNGNLVFHQGGMGDYPNGGNYGSIFVDYDNDGDQDLFIAKCRGGNVAASTDELHRNNGNGTFTNVAAAAGLADPDQSWSSAFGDFDNDGYMDVLIGSNASGTSQKLMRNNKDGTFTNVTAGSGFDTYNEMGREYIARDFNNDGFIDVYGPGGIIMINNGDWTFTKSGGAPPSPNGSIGDLNNDGFLDVQILNTIYLNEGNDNNWITINLKGIQSNSNGIGARIELYGTWGKQIRDVRSGEGFEFANTLNTHFGIGEATAIEKVVIKWPSGLVEVISNPTKNSRLLITEGATLGISEANSSMFVIYPNPASHQIRIQLNEMKYDITDAKIYDYNGRMVSDVKIKDNTIDIQSLSVGNYMMVLQNSNGEKYSQKFIKK</sequence>
<dbReference type="RefSeq" id="WP_139998031.1">
    <property type="nucleotide sequence ID" value="NZ_VFJE01000048.1"/>
</dbReference>
<dbReference type="Pfam" id="PF07593">
    <property type="entry name" value="UnbV_ASPIC"/>
    <property type="match status" value="1"/>
</dbReference>
<dbReference type="InterPro" id="IPR028994">
    <property type="entry name" value="Integrin_alpha_N"/>
</dbReference>
<evidence type="ECO:0000256" key="2">
    <source>
        <dbReference type="SAM" id="SignalP"/>
    </source>
</evidence>
<evidence type="ECO:0000313" key="5">
    <source>
        <dbReference type="EMBL" id="TPD73350.1"/>
    </source>
</evidence>
<proteinExistence type="predicted"/>
<dbReference type="EMBL" id="VFJE01000048">
    <property type="protein sequence ID" value="TPD73350.1"/>
    <property type="molecule type" value="Genomic_DNA"/>
</dbReference>
<dbReference type="Proteomes" id="UP000319175">
    <property type="component" value="Unassembled WGS sequence"/>
</dbReference>
<dbReference type="AlphaFoldDB" id="A0A501QKL0"/>
<dbReference type="Pfam" id="PF13517">
    <property type="entry name" value="FG-GAP_3"/>
    <property type="match status" value="2"/>
</dbReference>
<feature type="domain" description="Secretion system C-terminal sorting" evidence="4">
    <location>
        <begin position="605"/>
        <end position="675"/>
    </location>
</feature>
<accession>A0A501QKL0</accession>
<protein>
    <submittedName>
        <fullName evidence="5">T9SS type A sorting domain-containing protein</fullName>
    </submittedName>
</protein>
<dbReference type="OrthoDB" id="9816120at2"/>
<evidence type="ECO:0000259" key="3">
    <source>
        <dbReference type="Pfam" id="PF07593"/>
    </source>
</evidence>
<evidence type="ECO:0000313" key="6">
    <source>
        <dbReference type="Proteomes" id="UP000319175"/>
    </source>
</evidence>
<dbReference type="NCBIfam" id="TIGR04183">
    <property type="entry name" value="Por_Secre_tail"/>
    <property type="match status" value="1"/>
</dbReference>
<dbReference type="Pfam" id="PF18962">
    <property type="entry name" value="Por_Secre_tail"/>
    <property type="match status" value="1"/>
</dbReference>